<evidence type="ECO:0000256" key="1">
    <source>
        <dbReference type="SAM" id="MobiDB-lite"/>
    </source>
</evidence>
<gene>
    <name evidence="2" type="ORF">AAD027_15125</name>
</gene>
<organism evidence="2 3">
    <name type="scientific">Pseudoxanthomonas putridarboris</name>
    <dbReference type="NCBI Taxonomy" id="752605"/>
    <lineage>
        <taxon>Bacteria</taxon>
        <taxon>Pseudomonadati</taxon>
        <taxon>Pseudomonadota</taxon>
        <taxon>Gammaproteobacteria</taxon>
        <taxon>Lysobacterales</taxon>
        <taxon>Lysobacteraceae</taxon>
        <taxon>Pseudoxanthomonas</taxon>
    </lineage>
</organism>
<feature type="compositionally biased region" description="Basic and acidic residues" evidence="1">
    <location>
        <begin position="270"/>
        <end position="283"/>
    </location>
</feature>
<protein>
    <recommendedName>
        <fullName evidence="4">Transposase, YhgA-like</fullName>
    </recommendedName>
</protein>
<sequence length="303" mass="33904">MAGKENVVQGAIVAALEVYCDRNWIGTDLFAPYANQQGAAFNKYCADLIVKLSTSKLILLEIKELDVDPKYGTQILPSYNPIQHVHDWKLELKGVPIQYAYARVDDLSYLRQPRERQWPNTTLFEVYLCKPSELFGSMANLLAQDPDSAEHSNLLEWLLLDRNSSSATTAAQLINHLLKLSTHQLRNKILILASVMPGGNQVMTISALAARELLESREGLDEAFRSLSRDLPQDFLDAARSVLASVVRSERRRGTIAQPRGTGQSSPEEEALRELAQRIEDRINQQTADDSGDHTPKPRGPRT</sequence>
<evidence type="ECO:0008006" key="4">
    <source>
        <dbReference type="Google" id="ProtNLM"/>
    </source>
</evidence>
<feature type="region of interest" description="Disordered" evidence="1">
    <location>
        <begin position="249"/>
        <end position="303"/>
    </location>
</feature>
<comment type="caution">
    <text evidence="2">The sequence shown here is derived from an EMBL/GenBank/DDBJ whole genome shotgun (WGS) entry which is preliminary data.</text>
</comment>
<dbReference type="EMBL" id="JBBWWT010000008">
    <property type="protein sequence ID" value="MEL1265685.1"/>
    <property type="molecule type" value="Genomic_DNA"/>
</dbReference>
<name>A0ABU9J430_9GAMM</name>
<proteinExistence type="predicted"/>
<dbReference type="Proteomes" id="UP001459204">
    <property type="component" value="Unassembled WGS sequence"/>
</dbReference>
<keyword evidence="3" id="KW-1185">Reference proteome</keyword>
<evidence type="ECO:0000313" key="2">
    <source>
        <dbReference type="EMBL" id="MEL1265685.1"/>
    </source>
</evidence>
<reference evidence="2 3" key="1">
    <citation type="submission" date="2024-04" db="EMBL/GenBank/DDBJ databases">
        <title>Draft genome sequence of Pseudoxanthomonas putridarboris WD12.</title>
        <authorList>
            <person name="Oh J."/>
        </authorList>
    </citation>
    <scope>NUCLEOTIDE SEQUENCE [LARGE SCALE GENOMIC DNA]</scope>
    <source>
        <strain evidence="2 3">WD12</strain>
    </source>
</reference>
<accession>A0ABU9J430</accession>
<evidence type="ECO:0000313" key="3">
    <source>
        <dbReference type="Proteomes" id="UP001459204"/>
    </source>
</evidence>
<dbReference type="RefSeq" id="WP_341726859.1">
    <property type="nucleotide sequence ID" value="NZ_JBBWWT010000008.1"/>
</dbReference>